<evidence type="ECO:0000256" key="1">
    <source>
        <dbReference type="ARBA" id="ARBA00010617"/>
    </source>
</evidence>
<dbReference type="GO" id="GO:0020037">
    <property type="term" value="F:heme binding"/>
    <property type="evidence" value="ECO:0007669"/>
    <property type="project" value="InterPro"/>
</dbReference>
<evidence type="ECO:0000256" key="2">
    <source>
        <dbReference type="PIRSR" id="PIRSR602401-1"/>
    </source>
</evidence>
<dbReference type="PANTHER" id="PTHR24305">
    <property type="entry name" value="CYTOCHROME P450"/>
    <property type="match status" value="1"/>
</dbReference>
<dbReference type="InterPro" id="IPR002401">
    <property type="entry name" value="Cyt_P450_E_grp-I"/>
</dbReference>
<name>A0A1Q9BX86_SYMMI</name>
<accession>A0A1Q9BX86</accession>
<reference evidence="3 4" key="1">
    <citation type="submission" date="2016-02" db="EMBL/GenBank/DDBJ databases">
        <title>Genome analysis of coral dinoflagellate symbionts highlights evolutionary adaptations to a symbiotic lifestyle.</title>
        <authorList>
            <person name="Aranda M."/>
            <person name="Li Y."/>
            <person name="Liew Y.J."/>
            <person name="Baumgarten S."/>
            <person name="Simakov O."/>
            <person name="Wilson M."/>
            <person name="Piel J."/>
            <person name="Ashoor H."/>
            <person name="Bougouffa S."/>
            <person name="Bajic V.B."/>
            <person name="Ryu T."/>
            <person name="Ravasi T."/>
            <person name="Bayer T."/>
            <person name="Micklem G."/>
            <person name="Kim H."/>
            <person name="Bhak J."/>
            <person name="Lajeunesse T.C."/>
            <person name="Voolstra C.R."/>
        </authorList>
    </citation>
    <scope>NUCLEOTIDE SEQUENCE [LARGE SCALE GENOMIC DNA]</scope>
    <source>
        <strain evidence="3 4">CCMP2467</strain>
    </source>
</reference>
<sequence>MVARILRSQPACCRLLRAVAALAFLALLDLLSAFRHGFVTCSLSQLGLTTLSWVFLSDVSPAAADDLSVAEVPNTRSTALLLGITAGLVLGLWPFGKLQRSLPFGPSPVELFSHLSRSAFVQEKWVRKHGDIFQTWIPFLSIVCIADPDATRDIAVRKGNNYRDPCLFGRDRRLAASIEEALGPGSSFPTFEEWRWRKQSLSGELSFAKLLRPETGFLQYLLKLGEDMCRSLDRAAETAVQPIRINDLFSKAAAAAVLYLLFGREVDFDSKALEKSTEEIMEVLEEMLLPQMPAVRQATLAKRGRAHAVIDAVLGPELEDLVAEIDAGSWAENRHRPLLQALLIKEPRWRERGLQALLAEIRNFVNAGYEIQAFALSFTVGFLSEPRHSRAADDARRAAEDIVRIGFKQETLLQSTNSMQAVFNEALRLLPPTPSLSGTAYDDFDIDVGGRSYGITKGSILNFQVLAGQRSTKFGSDPACYEPRRWAEGLNQAKLMTYNYGAHSCPGRDVSSLEARVWLPMLLARYRFQLARGVEQVMANHCYGRVAKSILPYLMAIHIGSRPIWLARAGPGSTKGCEVFARASSSNTAALEAKMVAIGTLPFQMKAGTLVLQVMA</sequence>
<dbReference type="EMBL" id="LSRX01002637">
    <property type="protein sequence ID" value="OLP75262.1"/>
    <property type="molecule type" value="Genomic_DNA"/>
</dbReference>
<keyword evidence="2" id="KW-0349">Heme</keyword>
<comment type="similarity">
    <text evidence="1">Belongs to the cytochrome P450 family.</text>
</comment>
<dbReference type="PANTHER" id="PTHR24305:SF166">
    <property type="entry name" value="CYTOCHROME P450 12A4, MITOCHONDRIAL-RELATED"/>
    <property type="match status" value="1"/>
</dbReference>
<dbReference type="Gene3D" id="1.10.630.10">
    <property type="entry name" value="Cytochrome P450"/>
    <property type="match status" value="1"/>
</dbReference>
<dbReference type="Proteomes" id="UP000186817">
    <property type="component" value="Unassembled WGS sequence"/>
</dbReference>
<comment type="caution">
    <text evidence="3">The sequence shown here is derived from an EMBL/GenBank/DDBJ whole genome shotgun (WGS) entry which is preliminary data.</text>
</comment>
<feature type="binding site" description="axial binding residue" evidence="2">
    <location>
        <position position="505"/>
    </location>
    <ligand>
        <name>heme</name>
        <dbReference type="ChEBI" id="CHEBI:30413"/>
    </ligand>
    <ligandPart>
        <name>Fe</name>
        <dbReference type="ChEBI" id="CHEBI:18248"/>
    </ligandPart>
</feature>
<evidence type="ECO:0000313" key="3">
    <source>
        <dbReference type="EMBL" id="OLP75262.1"/>
    </source>
</evidence>
<organism evidence="3 4">
    <name type="scientific">Symbiodinium microadriaticum</name>
    <name type="common">Dinoflagellate</name>
    <name type="synonym">Zooxanthella microadriatica</name>
    <dbReference type="NCBI Taxonomy" id="2951"/>
    <lineage>
        <taxon>Eukaryota</taxon>
        <taxon>Sar</taxon>
        <taxon>Alveolata</taxon>
        <taxon>Dinophyceae</taxon>
        <taxon>Suessiales</taxon>
        <taxon>Symbiodiniaceae</taxon>
        <taxon>Symbiodinium</taxon>
    </lineage>
</organism>
<dbReference type="PRINTS" id="PR00463">
    <property type="entry name" value="EP450I"/>
</dbReference>
<dbReference type="InterPro" id="IPR001128">
    <property type="entry name" value="Cyt_P450"/>
</dbReference>
<keyword evidence="4" id="KW-1185">Reference proteome</keyword>
<gene>
    <name evidence="3" type="primary">CYP72A11</name>
    <name evidence="3" type="ORF">AK812_SmicGene44975</name>
</gene>
<protein>
    <submittedName>
        <fullName evidence="3">Cytochrome P450 72A11</fullName>
    </submittedName>
</protein>
<dbReference type="InterPro" id="IPR036396">
    <property type="entry name" value="Cyt_P450_sf"/>
</dbReference>
<dbReference type="OrthoDB" id="1470350at2759"/>
<dbReference type="GO" id="GO:0005506">
    <property type="term" value="F:iron ion binding"/>
    <property type="evidence" value="ECO:0007669"/>
    <property type="project" value="InterPro"/>
</dbReference>
<keyword evidence="2" id="KW-0408">Iron</keyword>
<evidence type="ECO:0000313" key="4">
    <source>
        <dbReference type="Proteomes" id="UP000186817"/>
    </source>
</evidence>
<dbReference type="InterPro" id="IPR050121">
    <property type="entry name" value="Cytochrome_P450_monoxygenase"/>
</dbReference>
<dbReference type="SUPFAM" id="SSF48264">
    <property type="entry name" value="Cytochrome P450"/>
    <property type="match status" value="1"/>
</dbReference>
<keyword evidence="2" id="KW-0479">Metal-binding</keyword>
<comment type="cofactor">
    <cofactor evidence="2">
        <name>heme</name>
        <dbReference type="ChEBI" id="CHEBI:30413"/>
    </cofactor>
</comment>
<dbReference type="AlphaFoldDB" id="A0A1Q9BX86"/>
<proteinExistence type="inferred from homology"/>
<dbReference type="GO" id="GO:0016705">
    <property type="term" value="F:oxidoreductase activity, acting on paired donors, with incorporation or reduction of molecular oxygen"/>
    <property type="evidence" value="ECO:0007669"/>
    <property type="project" value="InterPro"/>
</dbReference>
<dbReference type="CDD" id="cd00302">
    <property type="entry name" value="cytochrome_P450"/>
    <property type="match status" value="1"/>
</dbReference>
<dbReference type="Pfam" id="PF00067">
    <property type="entry name" value="p450"/>
    <property type="match status" value="1"/>
</dbReference>
<dbReference type="GO" id="GO:0004497">
    <property type="term" value="F:monooxygenase activity"/>
    <property type="evidence" value="ECO:0007669"/>
    <property type="project" value="InterPro"/>
</dbReference>